<organism evidence="2 3">
    <name type="scientific">Caballeronia sordidicola</name>
    <name type="common">Burkholderia sordidicola</name>
    <dbReference type="NCBI Taxonomy" id="196367"/>
    <lineage>
        <taxon>Bacteria</taxon>
        <taxon>Pseudomonadati</taxon>
        <taxon>Pseudomonadota</taxon>
        <taxon>Betaproteobacteria</taxon>
        <taxon>Burkholderiales</taxon>
        <taxon>Burkholderiaceae</taxon>
        <taxon>Caballeronia</taxon>
    </lineage>
</organism>
<dbReference type="InterPro" id="IPR036291">
    <property type="entry name" value="NAD(P)-bd_dom_sf"/>
</dbReference>
<accession>A0A158IBN9</accession>
<dbReference type="PRINTS" id="PR00080">
    <property type="entry name" value="SDRFAMILY"/>
</dbReference>
<comment type="similarity">
    <text evidence="1">Belongs to the short-chain dehydrogenases/reductases (SDR) family.</text>
</comment>
<sequence length="250" mass="25901">MTTASSSHARYDFAGRVAVVTGAAGGIGRAICKAFSANGAYAVNWDRIAGDLGTPDAPAHFHVDITNPASIEAALAATIDRYGRVDYLVNNAGFAGSTQPLDECDPAEWQRVIEVNLLGTYHVSRIVLPVMRGARTGRIVNIASLAGKEGTANASAYSAAKAGVIAMTKSLGKELAQTGILVNGIAPAAVETPLLEQMAAAHVQTMIDKSPMGRLGTTQEVAALALWLCSDSCTFNTGATFDLSGGRATY</sequence>
<evidence type="ECO:0000313" key="3">
    <source>
        <dbReference type="Proteomes" id="UP000054893"/>
    </source>
</evidence>
<dbReference type="InterPro" id="IPR002347">
    <property type="entry name" value="SDR_fam"/>
</dbReference>
<dbReference type="FunFam" id="3.40.50.720:FF:000084">
    <property type="entry name" value="Short-chain dehydrogenase reductase"/>
    <property type="match status" value="1"/>
</dbReference>
<dbReference type="EMBL" id="FCOC02000031">
    <property type="protein sequence ID" value="SAL53430.1"/>
    <property type="molecule type" value="Genomic_DNA"/>
</dbReference>
<dbReference type="PRINTS" id="PR00081">
    <property type="entry name" value="GDHRDH"/>
</dbReference>
<dbReference type="Pfam" id="PF13561">
    <property type="entry name" value="adh_short_C2"/>
    <property type="match status" value="1"/>
</dbReference>
<gene>
    <name evidence="2" type="ORF">AWB64_05825</name>
</gene>
<dbReference type="SUPFAM" id="SSF51735">
    <property type="entry name" value="NAD(P)-binding Rossmann-fold domains"/>
    <property type="match status" value="1"/>
</dbReference>
<dbReference type="InterPro" id="IPR020904">
    <property type="entry name" value="Sc_DH/Rdtase_CS"/>
</dbReference>
<dbReference type="RefSeq" id="WP_060858792.1">
    <property type="nucleotide sequence ID" value="NZ_FCOC02000031.1"/>
</dbReference>
<dbReference type="Gene3D" id="3.40.50.720">
    <property type="entry name" value="NAD(P)-binding Rossmann-like Domain"/>
    <property type="match status" value="1"/>
</dbReference>
<reference evidence="2 3" key="1">
    <citation type="submission" date="2016-01" db="EMBL/GenBank/DDBJ databases">
        <authorList>
            <person name="Oliw E.H."/>
        </authorList>
    </citation>
    <scope>NUCLEOTIDE SEQUENCE [LARGE SCALE GENOMIC DNA]</scope>
    <source>
        <strain evidence="2">LMG 22029</strain>
    </source>
</reference>
<dbReference type="AlphaFoldDB" id="A0A158IBN9"/>
<dbReference type="OrthoDB" id="196630at2"/>
<protein>
    <submittedName>
        <fullName evidence="2">3-alpha-hydroxysteroid dehydrogenase</fullName>
    </submittedName>
</protein>
<dbReference type="GO" id="GO:0016616">
    <property type="term" value="F:oxidoreductase activity, acting on the CH-OH group of donors, NAD or NADP as acceptor"/>
    <property type="evidence" value="ECO:0007669"/>
    <property type="project" value="TreeGrafter"/>
</dbReference>
<dbReference type="PANTHER" id="PTHR42760:SF129">
    <property type="entry name" value="OXIDOREDUCTASE"/>
    <property type="match status" value="1"/>
</dbReference>
<dbReference type="CDD" id="cd05233">
    <property type="entry name" value="SDR_c"/>
    <property type="match status" value="1"/>
</dbReference>
<evidence type="ECO:0000313" key="2">
    <source>
        <dbReference type="EMBL" id="SAL53430.1"/>
    </source>
</evidence>
<name>A0A158IBN9_CABSO</name>
<evidence type="ECO:0000256" key="1">
    <source>
        <dbReference type="ARBA" id="ARBA00006484"/>
    </source>
</evidence>
<dbReference type="PROSITE" id="PS00061">
    <property type="entry name" value="ADH_SHORT"/>
    <property type="match status" value="1"/>
</dbReference>
<proteinExistence type="inferred from homology"/>
<dbReference type="PANTHER" id="PTHR42760">
    <property type="entry name" value="SHORT-CHAIN DEHYDROGENASES/REDUCTASES FAMILY MEMBER"/>
    <property type="match status" value="1"/>
</dbReference>
<dbReference type="Proteomes" id="UP000054893">
    <property type="component" value="Unassembled WGS sequence"/>
</dbReference>
<dbReference type="GO" id="GO:0030497">
    <property type="term" value="P:fatty acid elongation"/>
    <property type="evidence" value="ECO:0007669"/>
    <property type="project" value="TreeGrafter"/>
</dbReference>